<evidence type="ECO:0000313" key="7">
    <source>
        <dbReference type="EMBL" id="SFV63394.1"/>
    </source>
</evidence>
<dbReference type="GO" id="GO:0016020">
    <property type="term" value="C:membrane"/>
    <property type="evidence" value="ECO:0007669"/>
    <property type="project" value="TreeGrafter"/>
</dbReference>
<keyword evidence="4" id="KW-0408">Iron</keyword>
<dbReference type="EMBL" id="FPHG01000061">
    <property type="protein sequence ID" value="SFV63394.1"/>
    <property type="molecule type" value="Genomic_DNA"/>
</dbReference>
<proteinExistence type="predicted"/>
<dbReference type="PANTHER" id="PTHR43105">
    <property type="entry name" value="RESPIRATORY NITRATE REDUCTASE"/>
    <property type="match status" value="1"/>
</dbReference>
<organism evidence="7">
    <name type="scientific">hydrothermal vent metagenome</name>
    <dbReference type="NCBI Taxonomy" id="652676"/>
    <lineage>
        <taxon>unclassified sequences</taxon>
        <taxon>metagenomes</taxon>
        <taxon>ecological metagenomes</taxon>
    </lineage>
</organism>
<gene>
    <name evidence="7" type="ORF">MNB_SV-9-1225</name>
</gene>
<dbReference type="InterPro" id="IPR006963">
    <property type="entry name" value="Mopterin_OxRdtase_4Fe-4S_dom"/>
</dbReference>
<dbReference type="GO" id="GO:0022904">
    <property type="term" value="P:respiratory electron transport chain"/>
    <property type="evidence" value="ECO:0007669"/>
    <property type="project" value="TreeGrafter"/>
</dbReference>
<dbReference type="SUPFAM" id="SSF53706">
    <property type="entry name" value="Formate dehydrogenase/DMSO reductase, domains 1-3"/>
    <property type="match status" value="1"/>
</dbReference>
<evidence type="ECO:0000259" key="6">
    <source>
        <dbReference type="PROSITE" id="PS51669"/>
    </source>
</evidence>
<dbReference type="SMART" id="SM00926">
    <property type="entry name" value="Molybdop_Fe4S4"/>
    <property type="match status" value="1"/>
</dbReference>
<evidence type="ECO:0000256" key="1">
    <source>
        <dbReference type="ARBA" id="ARBA00022485"/>
    </source>
</evidence>
<dbReference type="Gene3D" id="2.40.40.20">
    <property type="match status" value="1"/>
</dbReference>
<protein>
    <submittedName>
        <fullName evidence="7">NAD-dependent formate dehydrogenase alpha subunit</fullName>
    </submittedName>
</protein>
<dbReference type="GO" id="GO:0046872">
    <property type="term" value="F:metal ion binding"/>
    <property type="evidence" value="ECO:0007669"/>
    <property type="project" value="UniProtKB-KW"/>
</dbReference>
<dbReference type="GO" id="GO:0003954">
    <property type="term" value="F:NADH dehydrogenase activity"/>
    <property type="evidence" value="ECO:0007669"/>
    <property type="project" value="TreeGrafter"/>
</dbReference>
<dbReference type="Gene3D" id="3.40.228.10">
    <property type="entry name" value="Dimethylsulfoxide Reductase, domain 2"/>
    <property type="match status" value="1"/>
</dbReference>
<reference evidence="7" key="1">
    <citation type="submission" date="2016-10" db="EMBL/GenBank/DDBJ databases">
        <authorList>
            <person name="de Groot N.N."/>
        </authorList>
    </citation>
    <scope>NUCLEOTIDE SEQUENCE</scope>
</reference>
<dbReference type="PROSITE" id="PS51669">
    <property type="entry name" value="4FE4S_MOW_BIS_MGD"/>
    <property type="match status" value="1"/>
</dbReference>
<dbReference type="Pfam" id="PF01568">
    <property type="entry name" value="Molydop_binding"/>
    <property type="match status" value="1"/>
</dbReference>
<dbReference type="AlphaFoldDB" id="A0A1W1CCA1"/>
<keyword evidence="3" id="KW-0560">Oxidoreductase</keyword>
<dbReference type="InterPro" id="IPR006657">
    <property type="entry name" value="MoPterin_dinucl-bd_dom"/>
</dbReference>
<dbReference type="PANTHER" id="PTHR43105:SF14">
    <property type="entry name" value="FORMATE DEHYDROGENASE H"/>
    <property type="match status" value="1"/>
</dbReference>
<keyword evidence="1" id="KW-0004">4Fe-4S</keyword>
<dbReference type="InterPro" id="IPR006656">
    <property type="entry name" value="Mopterin_OxRdtase"/>
</dbReference>
<evidence type="ECO:0000256" key="3">
    <source>
        <dbReference type="ARBA" id="ARBA00023002"/>
    </source>
</evidence>
<dbReference type="InterPro" id="IPR050123">
    <property type="entry name" value="Prok_molybdopt-oxidoreductase"/>
</dbReference>
<name>A0A1W1CCA1_9ZZZZ</name>
<accession>A0A1W1CCA1</accession>
<dbReference type="InterPro" id="IPR009010">
    <property type="entry name" value="Asp_de-COase-like_dom_sf"/>
</dbReference>
<keyword evidence="2" id="KW-0479">Metal-binding</keyword>
<dbReference type="Gene3D" id="3.40.50.740">
    <property type="match status" value="1"/>
</dbReference>
<dbReference type="Pfam" id="PF04879">
    <property type="entry name" value="Molybdop_Fe4S4"/>
    <property type="match status" value="1"/>
</dbReference>
<dbReference type="Pfam" id="PF00384">
    <property type="entry name" value="Molybdopterin"/>
    <property type="match status" value="1"/>
</dbReference>
<dbReference type="FunFam" id="2.20.25.90:FF:000001">
    <property type="entry name" value="Formate dehydrogenase subunit alpha"/>
    <property type="match status" value="1"/>
</dbReference>
<dbReference type="GO" id="GO:0043546">
    <property type="term" value="F:molybdopterin cofactor binding"/>
    <property type="evidence" value="ECO:0007669"/>
    <property type="project" value="InterPro"/>
</dbReference>
<evidence type="ECO:0000256" key="4">
    <source>
        <dbReference type="ARBA" id="ARBA00023004"/>
    </source>
</evidence>
<dbReference type="SUPFAM" id="SSF50692">
    <property type="entry name" value="ADC-like"/>
    <property type="match status" value="1"/>
</dbReference>
<feature type="domain" description="4Fe-4S Mo/W bis-MGD-type" evidence="6">
    <location>
        <begin position="7"/>
        <end position="63"/>
    </location>
</feature>
<dbReference type="GO" id="GO:0051539">
    <property type="term" value="F:4 iron, 4 sulfur cluster binding"/>
    <property type="evidence" value="ECO:0007669"/>
    <property type="project" value="UniProtKB-KW"/>
</dbReference>
<evidence type="ECO:0000256" key="2">
    <source>
        <dbReference type="ARBA" id="ARBA00022723"/>
    </source>
</evidence>
<keyword evidence="5" id="KW-0411">Iron-sulfur</keyword>
<evidence type="ECO:0000256" key="5">
    <source>
        <dbReference type="ARBA" id="ARBA00023014"/>
    </source>
</evidence>
<sequence length="701" mass="80052">MSKEENIREIESVCTYCGVGCDITGVVKNNKIIKIFAQKDGLVSQGKLCIKGKYGYDFVDAEDRIREPRVKKSFLYKNSHIMEKVKDDLVEFNKDYFTCSIDIATTIASIKFQEIKDKYGRKSFCAIGGARTSCESAYTFQKFCRETMESPHVDNCARVCHSPSLKGMRATIGEGAATNPYNDIYETEYMVVIGSNTMEAHPIIANRMLDMAKKENNLAVIDVRETKLAKYAKQNCIIPYESNLLILNMMAFVIIDEELYDESFLSNRTKGFDEFKEKILNDKYANPDFFKDVDGYEYLAKQIPNIAREYAVKKSMIFWGLGITEHLDGSYAVMAMTHLAMMTGNIGKTGAGLMPLRGQNNVQGACDMGCLPYYLPDYQEPKEIGLMTPQLINGMIDGDIKALLNMGEDITHIHPNINKTEKAIKNLEFIMVQELFMTDIAQYADIIIGVKSAYEKTGVYVNAMRRLHLSQPLVESDLPDDWEVLAMMDKKLGGDFDFESSEDVWNEVRKVAPQRFSGANYYRLERHRKRGMQWPIYHEDTPVLHLLDFRTDDGLGKFVYHQYQLRGMVKEILDKRFYNNSLNGYYLTTGRTLAHYNNSAQTKRSEKLLTKYEKDIVLAPIEDKDKLGDYIILKTEYGETNILPVKYTDKIKPKTLFSTFHHSSSRINAIFGDEADELIFTARFKSLKVNIILADTQIGCS</sequence>
<dbReference type="Gene3D" id="3.30.200.210">
    <property type="match status" value="1"/>
</dbReference>